<dbReference type="SUPFAM" id="SSF50630">
    <property type="entry name" value="Acid proteases"/>
    <property type="match status" value="1"/>
</dbReference>
<dbReference type="AlphaFoldDB" id="A0A835D3H7"/>
<dbReference type="InterPro" id="IPR032861">
    <property type="entry name" value="TAXi_N"/>
</dbReference>
<dbReference type="Pfam" id="PF14541">
    <property type="entry name" value="TAXi_C"/>
    <property type="match status" value="1"/>
</dbReference>
<dbReference type="PANTHER" id="PTHR13683">
    <property type="entry name" value="ASPARTYL PROTEASES"/>
    <property type="match status" value="1"/>
</dbReference>
<dbReference type="FunFam" id="2.40.70.10:FF:000021">
    <property type="entry name" value="Aspartyl protease AED1"/>
    <property type="match status" value="1"/>
</dbReference>
<evidence type="ECO:0000313" key="6">
    <source>
        <dbReference type="Proteomes" id="UP000655225"/>
    </source>
</evidence>
<dbReference type="InterPro" id="IPR001969">
    <property type="entry name" value="Aspartic_peptidase_AS"/>
</dbReference>
<dbReference type="PROSITE" id="PS51767">
    <property type="entry name" value="PEPTIDASE_A1"/>
    <property type="match status" value="1"/>
</dbReference>
<evidence type="ECO:0000256" key="3">
    <source>
        <dbReference type="SAM" id="SignalP"/>
    </source>
</evidence>
<proteinExistence type="inferred from homology"/>
<dbReference type="InterPro" id="IPR033121">
    <property type="entry name" value="PEPTIDASE_A1"/>
</dbReference>
<dbReference type="OrthoDB" id="2747330at2759"/>
<accession>A0A835D3H7</accession>
<feature type="active site" evidence="2">
    <location>
        <position position="148"/>
    </location>
</feature>
<dbReference type="EMBL" id="JABCRI010000019">
    <property type="protein sequence ID" value="KAF8389253.1"/>
    <property type="molecule type" value="Genomic_DNA"/>
</dbReference>
<sequence length="480" mass="52595">MAEPTHIMPLTVSLLPLLLLLSIANGVHCFEEKKVFFMNKFQWKQLSNAPRCLPQKSRSENDATILEMKHRDYCFGTIKNWEEKLQKRIISDNSRVKSLQSRIRRAVSSRMKDQSETQIPITSGINLQTLNYIVTVELGGKKMMVIVDTGSDLTWVQCQPCKSCYDQQDPLFNPTISSSYQSILCNSSTCQSLESTTGNSGVCGTEQPTCNYIVNYGDGSYTRGDLGHELLNLGTTSVEDFIFGCGRNNKGLFGGAAGVMGLGKSDLSLVSQTSTQFGGVFSYCLPSTEADDASGSLILGGDSSVYKNSTPISYTKMISSIQLSNFYFLNLTGVSIGDVALQATGFGKDGIIIDSGTVITRLAPSVYRALRAEFLKQFSGFPPAPSYSILDTCFNLSGYEEVNIPTLRMNFEGAVEVNVDVSGMFYFVKTDASQVCLAVASLSYEDEVGIIGNYQQKNLRIVYDSKESKLGFAEEPCSFT</sequence>
<feature type="signal peptide" evidence="3">
    <location>
        <begin position="1"/>
        <end position="29"/>
    </location>
</feature>
<evidence type="ECO:0000259" key="4">
    <source>
        <dbReference type="PROSITE" id="PS51767"/>
    </source>
</evidence>
<dbReference type="InterPro" id="IPR021109">
    <property type="entry name" value="Peptidase_aspartic_dom_sf"/>
</dbReference>
<comment type="similarity">
    <text evidence="1">Belongs to the peptidase A1 family.</text>
</comment>
<gene>
    <name evidence="5" type="ORF">HHK36_025946</name>
</gene>
<dbReference type="OMA" id="MQFEGNA"/>
<dbReference type="CDD" id="cd05472">
    <property type="entry name" value="cnd41_like"/>
    <property type="match status" value="1"/>
</dbReference>
<evidence type="ECO:0000256" key="1">
    <source>
        <dbReference type="ARBA" id="ARBA00007447"/>
    </source>
</evidence>
<name>A0A835D3H7_TETSI</name>
<comment type="caution">
    <text evidence="5">The sequence shown here is derived from an EMBL/GenBank/DDBJ whole genome shotgun (WGS) entry which is preliminary data.</text>
</comment>
<dbReference type="InterPro" id="IPR033873">
    <property type="entry name" value="CND41-like"/>
</dbReference>
<dbReference type="GO" id="GO:0006508">
    <property type="term" value="P:proteolysis"/>
    <property type="evidence" value="ECO:0007669"/>
    <property type="project" value="InterPro"/>
</dbReference>
<dbReference type="GO" id="GO:0004190">
    <property type="term" value="F:aspartic-type endopeptidase activity"/>
    <property type="evidence" value="ECO:0007669"/>
    <property type="project" value="InterPro"/>
</dbReference>
<dbReference type="Proteomes" id="UP000655225">
    <property type="component" value="Unassembled WGS sequence"/>
</dbReference>
<dbReference type="Pfam" id="PF14543">
    <property type="entry name" value="TAXi_N"/>
    <property type="match status" value="1"/>
</dbReference>
<evidence type="ECO:0000313" key="5">
    <source>
        <dbReference type="EMBL" id="KAF8389253.1"/>
    </source>
</evidence>
<protein>
    <recommendedName>
        <fullName evidence="4">Peptidase A1 domain-containing protein</fullName>
    </recommendedName>
</protein>
<feature type="domain" description="Peptidase A1" evidence="4">
    <location>
        <begin position="132"/>
        <end position="473"/>
    </location>
</feature>
<keyword evidence="6" id="KW-1185">Reference proteome</keyword>
<keyword evidence="3" id="KW-0732">Signal</keyword>
<dbReference type="PANTHER" id="PTHR13683:SF827">
    <property type="entry name" value="PEPTIDASE A1 DOMAIN-CONTAINING PROTEIN"/>
    <property type="match status" value="1"/>
</dbReference>
<reference evidence="5 6" key="1">
    <citation type="submission" date="2020-04" db="EMBL/GenBank/DDBJ databases">
        <title>Plant Genome Project.</title>
        <authorList>
            <person name="Zhang R.-G."/>
        </authorList>
    </citation>
    <scope>NUCLEOTIDE SEQUENCE [LARGE SCALE GENOMIC DNA]</scope>
    <source>
        <strain evidence="5">YNK0</strain>
        <tissue evidence="5">Leaf</tissue>
    </source>
</reference>
<organism evidence="5 6">
    <name type="scientific">Tetracentron sinense</name>
    <name type="common">Spur-leaf</name>
    <dbReference type="NCBI Taxonomy" id="13715"/>
    <lineage>
        <taxon>Eukaryota</taxon>
        <taxon>Viridiplantae</taxon>
        <taxon>Streptophyta</taxon>
        <taxon>Embryophyta</taxon>
        <taxon>Tracheophyta</taxon>
        <taxon>Spermatophyta</taxon>
        <taxon>Magnoliopsida</taxon>
        <taxon>Trochodendrales</taxon>
        <taxon>Trochodendraceae</taxon>
        <taxon>Tetracentron</taxon>
    </lineage>
</organism>
<dbReference type="PROSITE" id="PS00141">
    <property type="entry name" value="ASP_PROTEASE"/>
    <property type="match status" value="1"/>
</dbReference>
<dbReference type="InterPro" id="IPR001461">
    <property type="entry name" value="Aspartic_peptidase_A1"/>
</dbReference>
<feature type="active site" evidence="2">
    <location>
        <position position="354"/>
    </location>
</feature>
<dbReference type="FunFam" id="2.40.70.10:FF:000049">
    <property type="entry name" value="Aspartyl protease AED1"/>
    <property type="match status" value="1"/>
</dbReference>
<feature type="chain" id="PRO_5032307568" description="Peptidase A1 domain-containing protein" evidence="3">
    <location>
        <begin position="30"/>
        <end position="480"/>
    </location>
</feature>
<dbReference type="InterPro" id="IPR032799">
    <property type="entry name" value="TAXi_C"/>
</dbReference>
<dbReference type="Gene3D" id="2.40.70.10">
    <property type="entry name" value="Acid Proteases"/>
    <property type="match status" value="2"/>
</dbReference>
<evidence type="ECO:0000256" key="2">
    <source>
        <dbReference type="PIRSR" id="PIRSR601461-1"/>
    </source>
</evidence>